<dbReference type="PANTHER" id="PTHR10502">
    <property type="entry name" value="ANNEXIN"/>
    <property type="match status" value="1"/>
</dbReference>
<dbReference type="PROSITE" id="PS51897">
    <property type="entry name" value="ANNEXIN_2"/>
    <property type="match status" value="3"/>
</dbReference>
<keyword evidence="7" id="KW-1185">Reference proteome</keyword>
<proteinExistence type="inferred from homology"/>
<dbReference type="SUPFAM" id="SSF47874">
    <property type="entry name" value="Annexin"/>
    <property type="match status" value="1"/>
</dbReference>
<dbReference type="GO" id="GO:0005509">
    <property type="term" value="F:calcium ion binding"/>
    <property type="evidence" value="ECO:0007669"/>
    <property type="project" value="InterPro"/>
</dbReference>
<accession>A0A316TX09</accession>
<evidence type="ECO:0000313" key="6">
    <source>
        <dbReference type="EMBL" id="PWN17962.1"/>
    </source>
</evidence>
<feature type="compositionally biased region" description="Gly residues" evidence="5">
    <location>
        <begin position="79"/>
        <end position="92"/>
    </location>
</feature>
<dbReference type="InterPro" id="IPR018502">
    <property type="entry name" value="Annexin_repeat"/>
</dbReference>
<evidence type="ECO:0000256" key="5">
    <source>
        <dbReference type="SAM" id="MobiDB-lite"/>
    </source>
</evidence>
<dbReference type="AlphaFoldDB" id="A0A316TX09"/>
<organism evidence="6 7">
    <name type="scientific">Pseudomicrostroma glucosiphilum</name>
    <dbReference type="NCBI Taxonomy" id="1684307"/>
    <lineage>
        <taxon>Eukaryota</taxon>
        <taxon>Fungi</taxon>
        <taxon>Dikarya</taxon>
        <taxon>Basidiomycota</taxon>
        <taxon>Ustilaginomycotina</taxon>
        <taxon>Exobasidiomycetes</taxon>
        <taxon>Microstromatales</taxon>
        <taxon>Microstromatales incertae sedis</taxon>
        <taxon>Pseudomicrostroma</taxon>
    </lineage>
</organism>
<dbReference type="PROSITE" id="PS00223">
    <property type="entry name" value="ANNEXIN_1"/>
    <property type="match status" value="1"/>
</dbReference>
<feature type="region of interest" description="Disordered" evidence="5">
    <location>
        <begin position="1"/>
        <end position="137"/>
    </location>
</feature>
<dbReference type="STRING" id="1684307.A0A316TX09"/>
<evidence type="ECO:0000256" key="1">
    <source>
        <dbReference type="ARBA" id="ARBA00007831"/>
    </source>
</evidence>
<dbReference type="InterPro" id="IPR037104">
    <property type="entry name" value="Annexin_sf"/>
</dbReference>
<comment type="similarity">
    <text evidence="1 4">Belongs to the annexin family.</text>
</comment>
<dbReference type="InterPro" id="IPR018252">
    <property type="entry name" value="Annexin_repeat_CS"/>
</dbReference>
<feature type="compositionally biased region" description="Gly residues" evidence="5">
    <location>
        <begin position="41"/>
        <end position="52"/>
    </location>
</feature>
<dbReference type="GeneID" id="37015163"/>
<dbReference type="GO" id="GO:0005737">
    <property type="term" value="C:cytoplasm"/>
    <property type="evidence" value="ECO:0007669"/>
    <property type="project" value="TreeGrafter"/>
</dbReference>
<dbReference type="Proteomes" id="UP000245942">
    <property type="component" value="Unassembled WGS sequence"/>
</dbReference>
<dbReference type="PANTHER" id="PTHR10502:SF102">
    <property type="entry name" value="ANNEXIN B11"/>
    <property type="match status" value="1"/>
</dbReference>
<gene>
    <name evidence="6" type="ORF">BCV69DRAFT_285555</name>
</gene>
<dbReference type="RefSeq" id="XP_025345122.1">
    <property type="nucleotide sequence ID" value="XM_025493429.1"/>
</dbReference>
<feature type="compositionally biased region" description="Pro residues" evidence="5">
    <location>
        <begin position="121"/>
        <end position="132"/>
    </location>
</feature>
<comment type="domain">
    <text evidence="4">A pair of annexin repeats may form one binding site for calcium and phospholipid.</text>
</comment>
<protein>
    <recommendedName>
        <fullName evidence="4">Annexin</fullName>
    </recommendedName>
</protein>
<evidence type="ECO:0000256" key="2">
    <source>
        <dbReference type="ARBA" id="ARBA00022737"/>
    </source>
</evidence>
<dbReference type="Gene3D" id="1.10.220.10">
    <property type="entry name" value="Annexin"/>
    <property type="match status" value="4"/>
</dbReference>
<dbReference type="EMBL" id="KZ819339">
    <property type="protein sequence ID" value="PWN17962.1"/>
    <property type="molecule type" value="Genomic_DNA"/>
</dbReference>
<keyword evidence="2 4" id="KW-0677">Repeat</keyword>
<keyword evidence="3 4" id="KW-0041">Annexin</keyword>
<dbReference type="SMART" id="SM00335">
    <property type="entry name" value="ANX"/>
    <property type="match status" value="4"/>
</dbReference>
<reference evidence="6 7" key="1">
    <citation type="journal article" date="2018" name="Mol. Biol. Evol.">
        <title>Broad Genomic Sampling Reveals a Smut Pathogenic Ancestry of the Fungal Clade Ustilaginomycotina.</title>
        <authorList>
            <person name="Kijpornyongpan T."/>
            <person name="Mondo S.J."/>
            <person name="Barry K."/>
            <person name="Sandor L."/>
            <person name="Lee J."/>
            <person name="Lipzen A."/>
            <person name="Pangilinan J."/>
            <person name="LaButti K."/>
            <person name="Hainaut M."/>
            <person name="Henrissat B."/>
            <person name="Grigoriev I.V."/>
            <person name="Spatafora J.W."/>
            <person name="Aime M.C."/>
        </authorList>
    </citation>
    <scope>NUCLEOTIDE SEQUENCE [LARGE SCALE GENOMIC DNA]</scope>
    <source>
        <strain evidence="6 7">MCA 4718</strain>
    </source>
</reference>
<dbReference type="PRINTS" id="PR00196">
    <property type="entry name" value="ANNEXIN"/>
</dbReference>
<evidence type="ECO:0000313" key="7">
    <source>
        <dbReference type="Proteomes" id="UP000245942"/>
    </source>
</evidence>
<dbReference type="GO" id="GO:0005886">
    <property type="term" value="C:plasma membrane"/>
    <property type="evidence" value="ECO:0007669"/>
    <property type="project" value="TreeGrafter"/>
</dbReference>
<dbReference type="GO" id="GO:0005634">
    <property type="term" value="C:nucleus"/>
    <property type="evidence" value="ECO:0007669"/>
    <property type="project" value="TreeGrafter"/>
</dbReference>
<evidence type="ECO:0000256" key="4">
    <source>
        <dbReference type="RuleBase" id="RU003540"/>
    </source>
</evidence>
<dbReference type="Pfam" id="PF00191">
    <property type="entry name" value="Annexin"/>
    <property type="match status" value="4"/>
</dbReference>
<evidence type="ECO:0000256" key="3">
    <source>
        <dbReference type="ARBA" id="ARBA00023216"/>
    </source>
</evidence>
<dbReference type="GO" id="GO:0012506">
    <property type="term" value="C:vesicle membrane"/>
    <property type="evidence" value="ECO:0007669"/>
    <property type="project" value="TreeGrafter"/>
</dbReference>
<dbReference type="GO" id="GO:0001786">
    <property type="term" value="F:phosphatidylserine binding"/>
    <property type="evidence" value="ECO:0007669"/>
    <property type="project" value="TreeGrafter"/>
</dbReference>
<sequence>MAYNNYGPPPGAPPQGYGAPPYPPQGQGGYGAPPGAPPPHGGYGGGGGGYGPPSGPPPPGQGYGGGYGGGYAPPPGPPHGAGGYGPPGGAPGYGAPPGVPPPMHQGGAPGAGALTYLYTQVPPPPPNPPAAPPAGYDPYRDVERLRKAMKGFGTDEKAIIETLAPLDAFQIDSLGHAFKATVGKSLLASIEGETSGWFEGALRAKVLGPVGYDVWLVHRACNGAGTNEDILNEVLIGRSNSEMWALKQAFRATYHKDMEKVVEEDLSMKTRRMFVMVMQAARQEEWAPVDPGLVQQDVKDLKNAARGAGTDEIKICGILLSRSNNHLRAVAHAYSSKPDGLSSMVKSEFSGHMEGALLHAVRAVEGNAPYGVSQTAALLEASMKGLGTQDEKLVYRTLRAHWDRRRFEDIKAEYARTQHKKGLRNRVEGETSGDYKRFLAAVIGH</sequence>
<keyword evidence="4" id="KW-0106">Calcium</keyword>
<dbReference type="OrthoDB" id="37886at2759"/>
<dbReference type="GO" id="GO:0005544">
    <property type="term" value="F:calcium-dependent phospholipid binding"/>
    <property type="evidence" value="ECO:0007669"/>
    <property type="project" value="UniProtKB-KW"/>
</dbReference>
<feature type="compositionally biased region" description="Gly residues" evidence="5">
    <location>
        <begin position="61"/>
        <end position="71"/>
    </location>
</feature>
<name>A0A316TX09_9BASI</name>
<dbReference type="InterPro" id="IPR001464">
    <property type="entry name" value="Annexin"/>
</dbReference>
<keyword evidence="4" id="KW-0111">Calcium/phospholipid-binding</keyword>